<name>A0A0C4Y561_9BURK</name>
<proteinExistence type="predicted"/>
<dbReference type="EMBL" id="CP010536">
    <property type="protein sequence ID" value="AJG18003.1"/>
    <property type="molecule type" value="Genomic_DNA"/>
</dbReference>
<protein>
    <submittedName>
        <fullName evidence="1">Uncharacterized protein</fullName>
    </submittedName>
</protein>
<dbReference type="Proteomes" id="UP000031843">
    <property type="component" value="Chromosome main"/>
</dbReference>
<accession>A0A0C4Y561</accession>
<dbReference type="STRING" id="68895.RR42_m0590"/>
<evidence type="ECO:0000313" key="1">
    <source>
        <dbReference type="EMBL" id="AJG18003.1"/>
    </source>
</evidence>
<sequence length="48" mass="5547">MNRSRRGIALFGHGTHKLVGQAKFGKRHELTLRPPFAHVVRQSRGRRE</sequence>
<dbReference type="KEGG" id="cbw:RR42_m0590"/>
<keyword evidence="2" id="KW-1185">Reference proteome</keyword>
<gene>
    <name evidence="1" type="ORF">RR42_m0590</name>
</gene>
<reference evidence="1 2" key="1">
    <citation type="journal article" date="2015" name="Genome Announc.">
        <title>Complete Genome Sequence of Cupriavidus basilensis 4G11, Isolated from the Oak Ridge Field Research Center Site.</title>
        <authorList>
            <person name="Ray J."/>
            <person name="Waters R.J."/>
            <person name="Skerker J.M."/>
            <person name="Kuehl J.V."/>
            <person name="Price M.N."/>
            <person name="Huang J."/>
            <person name="Chakraborty R."/>
            <person name="Arkin A.P."/>
            <person name="Deutschbauer A."/>
        </authorList>
    </citation>
    <scope>NUCLEOTIDE SEQUENCE [LARGE SCALE GENOMIC DNA]</scope>
    <source>
        <strain evidence="1">4G11</strain>
    </source>
</reference>
<organism evidence="1 2">
    <name type="scientific">Cupriavidus basilensis</name>
    <dbReference type="NCBI Taxonomy" id="68895"/>
    <lineage>
        <taxon>Bacteria</taxon>
        <taxon>Pseudomonadati</taxon>
        <taxon>Pseudomonadota</taxon>
        <taxon>Betaproteobacteria</taxon>
        <taxon>Burkholderiales</taxon>
        <taxon>Burkholderiaceae</taxon>
        <taxon>Cupriavidus</taxon>
    </lineage>
</organism>
<evidence type="ECO:0000313" key="2">
    <source>
        <dbReference type="Proteomes" id="UP000031843"/>
    </source>
</evidence>
<dbReference type="AlphaFoldDB" id="A0A0C4Y561"/>